<evidence type="ECO:0000313" key="2">
    <source>
        <dbReference type="Proteomes" id="UP000199060"/>
    </source>
</evidence>
<protein>
    <submittedName>
        <fullName evidence="1">mRNA-degrading endonuclease RelE, toxin component of the RelBE toxin-antitoxin system</fullName>
    </submittedName>
</protein>
<dbReference type="EMBL" id="FNAC01000001">
    <property type="protein sequence ID" value="SDC54478.1"/>
    <property type="molecule type" value="Genomic_DNA"/>
</dbReference>
<dbReference type="AlphaFoldDB" id="A0A1G6MFR7"/>
<dbReference type="OrthoDB" id="1364255at2"/>
<dbReference type="PIRSF" id="PIRSF039032">
    <property type="entry name" value="HigB-2"/>
    <property type="match status" value="1"/>
</dbReference>
<proteinExistence type="predicted"/>
<name>A0A1G6MFR7_9BACT</name>
<dbReference type="Proteomes" id="UP000199060">
    <property type="component" value="Unassembled WGS sequence"/>
</dbReference>
<dbReference type="STRING" id="686796.SAMN04488104_1001171"/>
<reference evidence="2" key="1">
    <citation type="submission" date="2016-10" db="EMBL/GenBank/DDBJ databases">
        <authorList>
            <person name="Varghese N."/>
            <person name="Submissions S."/>
        </authorList>
    </citation>
    <scope>NUCLEOTIDE SEQUENCE [LARGE SCALE GENOMIC DNA]</scope>
    <source>
        <strain evidence="2">DSM 23095</strain>
    </source>
</reference>
<dbReference type="InterPro" id="IPR009387">
    <property type="entry name" value="HigB-2"/>
</dbReference>
<sequence length="113" mass="12746">MNYEIVAIPNFRKELKKLSKKYASLKEDFSDLIHSLQETPIQGISLGKNCFKIRMSIKSKGKGKSGGARVISLVKINKNTVFLLSVYDKAEKENISNTELKALIELIEGEEQE</sequence>
<dbReference type="RefSeq" id="WP_087937573.1">
    <property type="nucleotide sequence ID" value="NZ_FNAC01000001.1"/>
</dbReference>
<dbReference type="InterPro" id="IPR035093">
    <property type="entry name" value="RelE/ParE_toxin_dom_sf"/>
</dbReference>
<organism evidence="1 2">
    <name type="scientific">Algoriphagus faecimaris</name>
    <dbReference type="NCBI Taxonomy" id="686796"/>
    <lineage>
        <taxon>Bacteria</taxon>
        <taxon>Pseudomonadati</taxon>
        <taxon>Bacteroidota</taxon>
        <taxon>Cytophagia</taxon>
        <taxon>Cytophagales</taxon>
        <taxon>Cyclobacteriaceae</taxon>
        <taxon>Algoriphagus</taxon>
    </lineage>
</organism>
<dbReference type="Gene3D" id="3.30.2310.20">
    <property type="entry name" value="RelE-like"/>
    <property type="match status" value="1"/>
</dbReference>
<evidence type="ECO:0000313" key="1">
    <source>
        <dbReference type="EMBL" id="SDC54478.1"/>
    </source>
</evidence>
<keyword evidence="1" id="KW-0540">Nuclease</keyword>
<dbReference type="GO" id="GO:0004519">
    <property type="term" value="F:endonuclease activity"/>
    <property type="evidence" value="ECO:0007669"/>
    <property type="project" value="UniProtKB-KW"/>
</dbReference>
<keyword evidence="2" id="KW-1185">Reference proteome</keyword>
<keyword evidence="1" id="KW-0378">Hydrolase</keyword>
<keyword evidence="1" id="KW-0255">Endonuclease</keyword>
<dbReference type="Pfam" id="PF06296">
    <property type="entry name" value="RelE"/>
    <property type="match status" value="1"/>
</dbReference>
<gene>
    <name evidence="1" type="ORF">SAMN04488104_1001171</name>
</gene>
<accession>A0A1G6MFR7</accession>